<organism evidence="3 4">
    <name type="scientific">Psophocarpus tetragonolobus</name>
    <name type="common">Winged bean</name>
    <name type="synonym">Dolichos tetragonolobus</name>
    <dbReference type="NCBI Taxonomy" id="3891"/>
    <lineage>
        <taxon>Eukaryota</taxon>
        <taxon>Viridiplantae</taxon>
        <taxon>Streptophyta</taxon>
        <taxon>Embryophyta</taxon>
        <taxon>Tracheophyta</taxon>
        <taxon>Spermatophyta</taxon>
        <taxon>Magnoliopsida</taxon>
        <taxon>eudicotyledons</taxon>
        <taxon>Gunneridae</taxon>
        <taxon>Pentapetalae</taxon>
        <taxon>rosids</taxon>
        <taxon>fabids</taxon>
        <taxon>Fabales</taxon>
        <taxon>Fabaceae</taxon>
        <taxon>Papilionoideae</taxon>
        <taxon>50 kb inversion clade</taxon>
        <taxon>NPAAA clade</taxon>
        <taxon>indigoferoid/millettioid clade</taxon>
        <taxon>Phaseoleae</taxon>
        <taxon>Psophocarpus</taxon>
    </lineage>
</organism>
<sequence length="75" mass="9085">MHRNSVLPLLSSKRQSHNPHNLSSDYRSVPDFKLPRPSITKIRFQFVIFHFDSILGIAKFLDFFRVFWIRRRLKK</sequence>
<keyword evidence="2" id="KW-1133">Transmembrane helix</keyword>
<dbReference type="EMBL" id="JAYMYS010000009">
    <property type="protein sequence ID" value="KAK7380023.1"/>
    <property type="molecule type" value="Genomic_DNA"/>
</dbReference>
<evidence type="ECO:0000256" key="1">
    <source>
        <dbReference type="SAM" id="MobiDB-lite"/>
    </source>
</evidence>
<proteinExistence type="predicted"/>
<accession>A0AAN9P0I0</accession>
<evidence type="ECO:0000313" key="4">
    <source>
        <dbReference type="Proteomes" id="UP001386955"/>
    </source>
</evidence>
<gene>
    <name evidence="3" type="ORF">VNO78_32363</name>
</gene>
<evidence type="ECO:0000313" key="3">
    <source>
        <dbReference type="EMBL" id="KAK7380023.1"/>
    </source>
</evidence>
<keyword evidence="2" id="KW-0472">Membrane</keyword>
<feature type="transmembrane region" description="Helical" evidence="2">
    <location>
        <begin position="44"/>
        <end position="68"/>
    </location>
</feature>
<dbReference type="AlphaFoldDB" id="A0AAN9P0I0"/>
<keyword evidence="2" id="KW-0812">Transmembrane</keyword>
<reference evidence="3 4" key="1">
    <citation type="submission" date="2024-01" db="EMBL/GenBank/DDBJ databases">
        <title>The genomes of 5 underutilized Papilionoideae crops provide insights into root nodulation and disease resistanc.</title>
        <authorList>
            <person name="Jiang F."/>
        </authorList>
    </citation>
    <scope>NUCLEOTIDE SEQUENCE [LARGE SCALE GENOMIC DNA]</scope>
    <source>
        <strain evidence="3">DUOXIRENSHENG_FW03</strain>
        <tissue evidence="3">Leaves</tissue>
    </source>
</reference>
<feature type="region of interest" description="Disordered" evidence="1">
    <location>
        <begin position="1"/>
        <end position="30"/>
    </location>
</feature>
<evidence type="ECO:0000256" key="2">
    <source>
        <dbReference type="SAM" id="Phobius"/>
    </source>
</evidence>
<keyword evidence="4" id="KW-1185">Reference proteome</keyword>
<comment type="caution">
    <text evidence="3">The sequence shown here is derived from an EMBL/GenBank/DDBJ whole genome shotgun (WGS) entry which is preliminary data.</text>
</comment>
<protein>
    <submittedName>
        <fullName evidence="3">Uncharacterized protein</fullName>
    </submittedName>
</protein>
<name>A0AAN9P0I0_PSOTE</name>
<dbReference type="Proteomes" id="UP001386955">
    <property type="component" value="Unassembled WGS sequence"/>
</dbReference>